<dbReference type="Proteomes" id="UP000614047">
    <property type="component" value="Unassembled WGS sequence"/>
</dbReference>
<dbReference type="EMBL" id="JADOUA010000001">
    <property type="protein sequence ID" value="MBG6086158.1"/>
    <property type="molecule type" value="Genomic_DNA"/>
</dbReference>
<protein>
    <recommendedName>
        <fullName evidence="1">DUF4132 domain-containing protein</fullName>
    </recommendedName>
</protein>
<keyword evidence="3" id="KW-1185">Reference proteome</keyword>
<name>A0A931DCP2_9ACTN</name>
<accession>A0A931DCP2</accession>
<organism evidence="2 3">
    <name type="scientific">Actinomadura viridis</name>
    <dbReference type="NCBI Taxonomy" id="58110"/>
    <lineage>
        <taxon>Bacteria</taxon>
        <taxon>Bacillati</taxon>
        <taxon>Actinomycetota</taxon>
        <taxon>Actinomycetes</taxon>
        <taxon>Streptosporangiales</taxon>
        <taxon>Thermomonosporaceae</taxon>
        <taxon>Actinomadura</taxon>
    </lineage>
</organism>
<evidence type="ECO:0000313" key="3">
    <source>
        <dbReference type="Proteomes" id="UP000614047"/>
    </source>
</evidence>
<reference evidence="2" key="1">
    <citation type="submission" date="2020-11" db="EMBL/GenBank/DDBJ databases">
        <title>Sequencing the genomes of 1000 actinobacteria strains.</title>
        <authorList>
            <person name="Klenk H.-P."/>
        </authorList>
    </citation>
    <scope>NUCLEOTIDE SEQUENCE</scope>
    <source>
        <strain evidence="2">DSM 43175</strain>
    </source>
</reference>
<gene>
    <name evidence="2" type="ORF">IW256_000271</name>
</gene>
<sequence length="1694" mass="181580">MSGMRWSGVAGGYEVAVRGQGGDEPAVACRKAGGKELAKVPAKVKKDPAVVSLAELCERLAEHGRTVRRQVEDWMLRSLPVPVGVLHAVWEDPAWRHALTDLVVAPVRDGTPDLERCGVLRDLDASRGVQVVPLDGDAVWSDAGTFAIPHPVLLGDRLDDWLRRGAMLRSDQAVEQLRRDRWSRPAGMDRTIGVIDAFWFTEARWDNGGAFERRVIELGGRVRGEAARFTVHDPEPLGVELEVKYSGPMSPAYLGTLTFANGEAEIGEIAWSEATRILMSLFEGRTVEDDGTRVLGTAEVYADYCDRHRGEPGVLRPSRGRTPSREVLSRAGAVLPGPPASADEDVMVAASFTHPALDEPVVSLVRRAAVAAERASMALQGLVAAGESTLGAVHAGPLGFVAAALNRYPAHRNRIVALQPVLHAARKTAAGKPGLARNTLQAPADDLAAHAPELLPLFFEECARMMAAAGSTKYAAAYFEKARAAESDHALPVDEAELVAAYVAAGSGAVGSATLKRHADRLAKRHSPDDACRWQRRLLTEWCEAGEDDALILAAGWARAARAAKWKPGERAAPAERAADERAVRALLGHGCLRTAPAAIWTFIRPLLFRMARGDAGVRDRLVESLPEPADDGPEAKAAAVSVLIANLDGAGAKAPFTSGTRLSGTRVRDWVGRFMNLYAGLALPVTGLADLLRDAGARLTAEGLTCDGHTALLGPDDNSVSFYMGELLEEHTDYRFPLLELALRCGLPLAPPRNLHTFKLHHWLETAERPDLTATAADPHWGPLLRGAVIGNVTVPLSLGPPAHELQIRPATVKNLVEAPGTREIVADILAGHAERVPGQGLPDVHAALCDVERFTVAGVPEAARESVRAIVAEADPVRPLAATLRGGVLNELDLEALSRYERYTAHGYMEESGTDLLVIEAGRLWGDAFRASAVTPEGVGPCQTFGNYDDFNETAHKKAEARELYDRCLIVVDGRVTVLDHGGPHCPHGGSHPNAPSVRPVDGEQVRFPGAGSAATVWRGEGRLIELRDATGRTIGRYVRGSGWVPEHDRADPARIHFHRYASGFGLVPPPGWWSRMTPRDPEGSRALRRVDDESARLLLEAADASLAARIMKMTAQDADWQERYACFDELKARLGTLLPEVTDETLRIGVTSIVWTAVECRERVFALARRLGLAPPPHLPPAPATAVVVVAETPKPRESKLGFLDSEPERIQARSTRALVGARLVRLAKETVPEHGSARPGAGGLDSGAIAGVEERLGRLGASVLRTAWATGTERDRRRKELLDLASVPELIRTDGTWQVARICPHVEAGRPYAGFGAVAIIGIGPAEESDVGWARVSTALLHTPDGPDPLIFSRNRVQEVRICRGWGDPDRLRAAADLIGRNGPPALGRQAVIAAFAEATGLSTAQAIVLLSPSARGVAWPLGWAPGRVTPLHPDDAELVRAHNLTRTELKAAALTLQAMADSGEAIDLVEALMPDDPADLWRSGPDVERAISRWSGRHPRLTPLASELWVTLTSGLDERDLPLLSCVTALLGERLPERPAAHPGRFGEAARLLADGLPPDHPARDTVAARLRDLHAACTAPRTRALIATGVASVDALEQAVGSLAVHLPDHGELAISDLLTLAPGGDGYRVRLHPSRLTGPDDPRLERLGTALARSGAANVQSVLSDLRFLLSDACAQATDPSDAATLT</sequence>
<feature type="domain" description="DUF4132" evidence="1">
    <location>
        <begin position="34"/>
        <end position="183"/>
    </location>
</feature>
<comment type="caution">
    <text evidence="2">The sequence shown here is derived from an EMBL/GenBank/DDBJ whole genome shotgun (WGS) entry which is preliminary data.</text>
</comment>
<evidence type="ECO:0000313" key="2">
    <source>
        <dbReference type="EMBL" id="MBG6086158.1"/>
    </source>
</evidence>
<proteinExistence type="predicted"/>
<dbReference type="InterPro" id="IPR025406">
    <property type="entry name" value="DUF4132"/>
</dbReference>
<evidence type="ECO:0000259" key="1">
    <source>
        <dbReference type="Pfam" id="PF13569"/>
    </source>
</evidence>
<dbReference type="Pfam" id="PF13569">
    <property type="entry name" value="DUF4132"/>
    <property type="match status" value="1"/>
</dbReference>